<reference evidence="2" key="1">
    <citation type="submission" date="2021-10" db="EMBL/GenBank/DDBJ databases">
        <title>Collection of gut derived symbiotic bacterial strains cultured from healthy donors.</title>
        <authorList>
            <person name="Lin H."/>
            <person name="Littmann E."/>
            <person name="Claire K."/>
            <person name="Pamer E."/>
        </authorList>
    </citation>
    <scope>NUCLEOTIDE SEQUENCE</scope>
    <source>
        <strain evidence="2">MSK.22.92</strain>
    </source>
</reference>
<dbReference type="Gene3D" id="1.20.120.1810">
    <property type="match status" value="1"/>
</dbReference>
<dbReference type="EMBL" id="JAJFBX010000008">
    <property type="protein sequence ID" value="MCC2746915.1"/>
    <property type="molecule type" value="Genomic_DNA"/>
</dbReference>
<dbReference type="RefSeq" id="WP_173850057.1">
    <property type="nucleotide sequence ID" value="NZ_JAAISE010000024.1"/>
</dbReference>
<dbReference type="Proteomes" id="UP001197847">
    <property type="component" value="Unassembled WGS sequence"/>
</dbReference>
<organism evidence="2 3">
    <name type="scientific">Agathobacter rectalis</name>
    <dbReference type="NCBI Taxonomy" id="39491"/>
    <lineage>
        <taxon>Bacteria</taxon>
        <taxon>Bacillati</taxon>
        <taxon>Bacillota</taxon>
        <taxon>Clostridia</taxon>
        <taxon>Lachnospirales</taxon>
        <taxon>Lachnospiraceae</taxon>
        <taxon>Agathobacter</taxon>
    </lineage>
</organism>
<evidence type="ECO:0000313" key="2">
    <source>
        <dbReference type="EMBL" id="MCC2746915.1"/>
    </source>
</evidence>
<proteinExistence type="predicted"/>
<name>A0AAW4WQI0_9FIRM</name>
<accession>A0AAW4WQI0</accession>
<dbReference type="InterPro" id="IPR014284">
    <property type="entry name" value="RNA_pol_sigma-70_dom"/>
</dbReference>
<dbReference type="GO" id="GO:0003700">
    <property type="term" value="F:DNA-binding transcription factor activity"/>
    <property type="evidence" value="ECO:0007669"/>
    <property type="project" value="InterPro"/>
</dbReference>
<dbReference type="AlphaFoldDB" id="A0AAW4WQI0"/>
<comment type="caution">
    <text evidence="2">The sequence shown here is derived from an EMBL/GenBank/DDBJ whole genome shotgun (WGS) entry which is preliminary data.</text>
</comment>
<dbReference type="GO" id="GO:0006352">
    <property type="term" value="P:DNA-templated transcription initiation"/>
    <property type="evidence" value="ECO:0007669"/>
    <property type="project" value="InterPro"/>
</dbReference>
<dbReference type="InterPro" id="IPR007627">
    <property type="entry name" value="RNA_pol_sigma70_r2"/>
</dbReference>
<evidence type="ECO:0000259" key="1">
    <source>
        <dbReference type="Pfam" id="PF04542"/>
    </source>
</evidence>
<evidence type="ECO:0000313" key="3">
    <source>
        <dbReference type="Proteomes" id="UP001197847"/>
    </source>
</evidence>
<gene>
    <name evidence="2" type="ORF">LK487_07700</name>
</gene>
<protein>
    <submittedName>
        <fullName evidence="2">Sigma-70 family RNA polymerase sigma factor</fullName>
    </submittedName>
</protein>
<feature type="domain" description="RNA polymerase sigma-70 region 2" evidence="1">
    <location>
        <begin position="54"/>
        <end position="105"/>
    </location>
</feature>
<dbReference type="NCBIfam" id="TIGR02937">
    <property type="entry name" value="sigma70-ECF"/>
    <property type="match status" value="1"/>
</dbReference>
<dbReference type="Pfam" id="PF04542">
    <property type="entry name" value="Sigma70_r2"/>
    <property type="match status" value="1"/>
</dbReference>
<sequence>MTYTKIQALRYMYDIYRQEVKDMQEYRNLQERTNEDLVIEYQSTHNEELFRALLEKNTGLLHIIVMDYKIPKYEIEDLLSESYIALIKAVDNFDPTRGVTFTTALKVFVRQHLNRLYNEVTCQKRYNGMDPASYEELVEIHKDDVRGLDCDRFTQIEVDEYLEGLEAKDRYMVTLLLMGYSLSDCAKAFHVANSSITWRIKRIRKSYTAYREAV</sequence>
<dbReference type="SUPFAM" id="SSF88946">
    <property type="entry name" value="Sigma2 domain of RNA polymerase sigma factors"/>
    <property type="match status" value="1"/>
</dbReference>
<dbReference type="InterPro" id="IPR013325">
    <property type="entry name" value="RNA_pol_sigma_r2"/>
</dbReference>